<dbReference type="EMBL" id="VSSQ01030406">
    <property type="protein sequence ID" value="MPM80926.1"/>
    <property type="molecule type" value="Genomic_DNA"/>
</dbReference>
<accession>A0A645CUW0</accession>
<proteinExistence type="predicted"/>
<comment type="caution">
    <text evidence="1">The sequence shown here is derived from an EMBL/GenBank/DDBJ whole genome shotgun (WGS) entry which is preliminary data.</text>
</comment>
<protein>
    <submittedName>
        <fullName evidence="1">Uncharacterized protein</fullName>
    </submittedName>
</protein>
<sequence length="39" mass="4227">MHIRFQFDGAGQVAPHIENQCAASLFVDVIDSLLNRGGV</sequence>
<reference evidence="1" key="1">
    <citation type="submission" date="2019-08" db="EMBL/GenBank/DDBJ databases">
        <authorList>
            <person name="Kucharzyk K."/>
            <person name="Murdoch R.W."/>
            <person name="Higgins S."/>
            <person name="Loffler F."/>
        </authorList>
    </citation>
    <scope>NUCLEOTIDE SEQUENCE</scope>
</reference>
<evidence type="ECO:0000313" key="1">
    <source>
        <dbReference type="EMBL" id="MPM80926.1"/>
    </source>
</evidence>
<name>A0A645CUW0_9ZZZZ</name>
<dbReference type="AlphaFoldDB" id="A0A645CUW0"/>
<gene>
    <name evidence="1" type="ORF">SDC9_127977</name>
</gene>
<organism evidence="1">
    <name type="scientific">bioreactor metagenome</name>
    <dbReference type="NCBI Taxonomy" id="1076179"/>
    <lineage>
        <taxon>unclassified sequences</taxon>
        <taxon>metagenomes</taxon>
        <taxon>ecological metagenomes</taxon>
    </lineage>
</organism>